<dbReference type="InterPro" id="IPR006175">
    <property type="entry name" value="YjgF/YER057c/UK114"/>
</dbReference>
<comment type="caution">
    <text evidence="1">The sequence shown here is derived from an EMBL/GenBank/DDBJ whole genome shotgun (WGS) entry which is preliminary data.</text>
</comment>
<organism evidence="1 2">
    <name type="scientific">Vasconcelosia minhoensis LEGE 07310</name>
    <dbReference type="NCBI Taxonomy" id="915328"/>
    <lineage>
        <taxon>Bacteria</taxon>
        <taxon>Bacillati</taxon>
        <taxon>Cyanobacteriota</taxon>
        <taxon>Cyanophyceae</taxon>
        <taxon>Nodosilineales</taxon>
        <taxon>Cymatolegaceae</taxon>
        <taxon>Vasconcelosia</taxon>
        <taxon>Vasconcelosia minhoensis</taxon>
    </lineage>
</organism>
<accession>A0A8J7AAC4</accession>
<dbReference type="SUPFAM" id="SSF55298">
    <property type="entry name" value="YjgF-like"/>
    <property type="match status" value="1"/>
</dbReference>
<reference evidence="1" key="1">
    <citation type="submission" date="2020-10" db="EMBL/GenBank/DDBJ databases">
        <authorList>
            <person name="Castelo-Branco R."/>
            <person name="Eusebio N."/>
            <person name="Adriana R."/>
            <person name="Vieira A."/>
            <person name="Brugerolle De Fraissinette N."/>
            <person name="Rezende De Castro R."/>
            <person name="Schneider M.P."/>
            <person name="Vasconcelos V."/>
            <person name="Leao P.N."/>
        </authorList>
    </citation>
    <scope>NUCLEOTIDE SEQUENCE</scope>
    <source>
        <strain evidence="1">LEGE 07310</strain>
    </source>
</reference>
<evidence type="ECO:0000313" key="2">
    <source>
        <dbReference type="Proteomes" id="UP000636505"/>
    </source>
</evidence>
<dbReference type="InterPro" id="IPR035959">
    <property type="entry name" value="RutC-like_sf"/>
</dbReference>
<dbReference type="AlphaFoldDB" id="A0A8J7AAC4"/>
<name>A0A8J7AAC4_9CYAN</name>
<protein>
    <submittedName>
        <fullName evidence="1">RidA family protein</fullName>
    </submittedName>
</protein>
<dbReference type="CDD" id="cd00448">
    <property type="entry name" value="YjgF_YER057c_UK114_family"/>
    <property type="match status" value="1"/>
</dbReference>
<keyword evidence="2" id="KW-1185">Reference proteome</keyword>
<dbReference type="Pfam" id="PF01042">
    <property type="entry name" value="Ribonuc_L-PSP"/>
    <property type="match status" value="1"/>
</dbReference>
<proteinExistence type="predicted"/>
<dbReference type="PANTHER" id="PTHR11803">
    <property type="entry name" value="2-IMINOBUTANOATE/2-IMINOPROPANOATE DEAMINASE RIDA"/>
    <property type="match status" value="1"/>
</dbReference>
<dbReference type="Gene3D" id="3.30.1330.40">
    <property type="entry name" value="RutC-like"/>
    <property type="match status" value="1"/>
</dbReference>
<dbReference type="RefSeq" id="WP_193912394.1">
    <property type="nucleotide sequence ID" value="NZ_JADEXG010000119.1"/>
</dbReference>
<sequence length="136" mass="15010">MDTPNFHMADGAPMPTGPFCHAAEIDGWIFLTGQTPLDPYDAAAPIPDGIENQTHLVFQNLKTVLMSLNLGFEHVVRMGVYLTHLEEDFEPFNQVYQTYFPNGGLPARTCVGVASLVRDPRVEIDCVARRPVASHA</sequence>
<dbReference type="EMBL" id="JADEXG010000119">
    <property type="protein sequence ID" value="MBE9080447.1"/>
    <property type="molecule type" value="Genomic_DNA"/>
</dbReference>
<dbReference type="GO" id="GO:0005829">
    <property type="term" value="C:cytosol"/>
    <property type="evidence" value="ECO:0007669"/>
    <property type="project" value="TreeGrafter"/>
</dbReference>
<gene>
    <name evidence="1" type="ORF">IQ241_24705</name>
</gene>
<dbReference type="GO" id="GO:0019239">
    <property type="term" value="F:deaminase activity"/>
    <property type="evidence" value="ECO:0007669"/>
    <property type="project" value="TreeGrafter"/>
</dbReference>
<dbReference type="Proteomes" id="UP000636505">
    <property type="component" value="Unassembled WGS sequence"/>
</dbReference>
<dbReference type="PANTHER" id="PTHR11803:SF39">
    <property type="entry name" value="2-IMINOBUTANOATE_2-IMINOPROPANOATE DEAMINASE"/>
    <property type="match status" value="1"/>
</dbReference>
<evidence type="ECO:0000313" key="1">
    <source>
        <dbReference type="EMBL" id="MBE9080447.1"/>
    </source>
</evidence>